<dbReference type="OrthoDB" id="9859791at2"/>
<name>A0A3L7ZJ51_PARDI</name>
<evidence type="ECO:0000313" key="1">
    <source>
        <dbReference type="EMBL" id="RLT71689.1"/>
    </source>
</evidence>
<dbReference type="EMBL" id="RAYI01000139">
    <property type="protein sequence ID" value="RLT71689.1"/>
    <property type="molecule type" value="Genomic_DNA"/>
</dbReference>
<reference evidence="1 2" key="1">
    <citation type="submission" date="2018-09" db="EMBL/GenBank/DDBJ databases">
        <title>Murine metabolic-syndrome-specific gut microbial biobank.</title>
        <authorList>
            <person name="Liu C."/>
        </authorList>
    </citation>
    <scope>NUCLEOTIDE SEQUENCE [LARGE SCALE GENOMIC DNA]</scope>
    <source>
        <strain evidence="1 2">8-P5</strain>
    </source>
</reference>
<dbReference type="AlphaFoldDB" id="A0A3L7ZJ51"/>
<organism evidence="1 2">
    <name type="scientific">Parabacteroides distasonis</name>
    <dbReference type="NCBI Taxonomy" id="823"/>
    <lineage>
        <taxon>Bacteria</taxon>
        <taxon>Pseudomonadati</taxon>
        <taxon>Bacteroidota</taxon>
        <taxon>Bacteroidia</taxon>
        <taxon>Bacteroidales</taxon>
        <taxon>Tannerellaceae</taxon>
        <taxon>Parabacteroides</taxon>
    </lineage>
</organism>
<protein>
    <recommendedName>
        <fullName evidence="3">Reverse transcriptase domain-containing protein</fullName>
    </recommendedName>
</protein>
<comment type="caution">
    <text evidence="1">The sequence shown here is derived from an EMBL/GenBank/DDBJ whole genome shotgun (WGS) entry which is preliminary data.</text>
</comment>
<evidence type="ECO:0008006" key="3">
    <source>
        <dbReference type="Google" id="ProtNLM"/>
    </source>
</evidence>
<accession>A0A3L7ZJ51</accession>
<proteinExistence type="predicted"/>
<dbReference type="PANTHER" id="PTHR21301:SF10">
    <property type="entry name" value="REVERSE TRANSCRIPTASE DOMAIN-CONTAINING PROTEIN"/>
    <property type="match status" value="1"/>
</dbReference>
<dbReference type="PANTHER" id="PTHR21301">
    <property type="entry name" value="REVERSE TRANSCRIPTASE"/>
    <property type="match status" value="1"/>
</dbReference>
<gene>
    <name evidence="1" type="ORF">D7V78_19940</name>
</gene>
<sequence>MGTNCAPLVADLFLYTYEKEFIQNLQKQRKFDELKCFNNTSRYLDDILTIDNPAFELYKNEIYPQELTLNKANLSNTETPFLDLNIKIVNGKIHTSVYDKRDDFGFNIVNFPWLDGDVPRLPSYGIYISQLIRYARACTDILDFHSRNLQITKKLLGQGFRFHKLVKTFWKFYKNYSQLLLKFGSIHATEYITMGITQPVFYGDMINKIKRIKGRQHNHRKCVRIIKRLLYRGYDPNVTRRTLGLVLDQSTVLYKRILETCTLTDCDDGTP</sequence>
<dbReference type="Proteomes" id="UP000278164">
    <property type="component" value="Unassembled WGS sequence"/>
</dbReference>
<evidence type="ECO:0000313" key="2">
    <source>
        <dbReference type="Proteomes" id="UP000278164"/>
    </source>
</evidence>